<keyword evidence="2 5" id="KW-0812">Transmembrane</keyword>
<feature type="transmembrane region" description="Helical" evidence="5">
    <location>
        <begin position="60"/>
        <end position="80"/>
    </location>
</feature>
<feature type="transmembrane region" description="Helical" evidence="5">
    <location>
        <begin position="142"/>
        <end position="167"/>
    </location>
</feature>
<feature type="transmembrane region" description="Helical" evidence="5">
    <location>
        <begin position="173"/>
        <end position="192"/>
    </location>
</feature>
<dbReference type="Pfam" id="PF07690">
    <property type="entry name" value="MFS_1"/>
    <property type="match status" value="1"/>
</dbReference>
<dbReference type="SUPFAM" id="SSF103473">
    <property type="entry name" value="MFS general substrate transporter"/>
    <property type="match status" value="1"/>
</dbReference>
<comment type="subcellular location">
    <subcellularLocation>
        <location evidence="1">Cell membrane</location>
        <topology evidence="1">Multi-pass membrane protein</topology>
    </subcellularLocation>
</comment>
<evidence type="ECO:0000256" key="3">
    <source>
        <dbReference type="ARBA" id="ARBA00022989"/>
    </source>
</evidence>
<evidence type="ECO:0000313" key="8">
    <source>
        <dbReference type="Proteomes" id="UP001233673"/>
    </source>
</evidence>
<feature type="transmembrane region" description="Helical" evidence="5">
    <location>
        <begin position="22"/>
        <end position="48"/>
    </location>
</feature>
<reference evidence="8" key="1">
    <citation type="submission" date="2023-05" db="EMBL/GenBank/DDBJ databases">
        <title>Draft genome of Pseudofrankia sp. BMG5.37.</title>
        <authorList>
            <person name="Gtari M."/>
            <person name="Ghodhbane F."/>
            <person name="Sbissi I."/>
        </authorList>
    </citation>
    <scope>NUCLEOTIDE SEQUENCE [LARGE SCALE GENOMIC DNA]</scope>
    <source>
        <strain evidence="8">BMG 814</strain>
    </source>
</reference>
<comment type="caution">
    <text evidence="7">The sequence shown here is derived from an EMBL/GenBank/DDBJ whole genome shotgun (WGS) entry which is preliminary data.</text>
</comment>
<dbReference type="EMBL" id="JASNFN010000045">
    <property type="protein sequence ID" value="MDP5185365.1"/>
    <property type="molecule type" value="Genomic_DNA"/>
</dbReference>
<dbReference type="InterPro" id="IPR020846">
    <property type="entry name" value="MFS_dom"/>
</dbReference>
<evidence type="ECO:0000313" key="7">
    <source>
        <dbReference type="EMBL" id="MDP5185365.1"/>
    </source>
</evidence>
<sequence length="198" mass="20455">RAARAAAREPAASTAVDDWRSFGWLTGVVILRSVLYFGISSLPALFVIDRFDVDQVIGSAALVTFLAVGAVGTLIGGWLADRYGRLPAIRLGYPLALPALVLLLVAPGWPLAIAAAALLALGVHLPFSVQTTLGQEYLPNRIGTASVVTIGLAVSAGGAVAPLLGLLADPYGLPWALGSLLALPPLALVLTFRLKTIA</sequence>
<evidence type="ECO:0000259" key="6">
    <source>
        <dbReference type="PROSITE" id="PS50850"/>
    </source>
</evidence>
<dbReference type="Proteomes" id="UP001233673">
    <property type="component" value="Unassembled WGS sequence"/>
</dbReference>
<gene>
    <name evidence="7" type="ORF">QOZ88_22255</name>
</gene>
<dbReference type="PANTHER" id="PTHR43129">
    <property type="entry name" value="FOSMIDOMYCIN RESISTANCE PROTEIN"/>
    <property type="match status" value="1"/>
</dbReference>
<protein>
    <submittedName>
        <fullName evidence="7">MFS transporter</fullName>
    </submittedName>
</protein>
<dbReference type="InterPro" id="IPR036259">
    <property type="entry name" value="MFS_trans_sf"/>
</dbReference>
<dbReference type="Gene3D" id="1.20.1250.20">
    <property type="entry name" value="MFS general substrate transporter like domains"/>
    <property type="match status" value="1"/>
</dbReference>
<dbReference type="PROSITE" id="PS50850">
    <property type="entry name" value="MFS"/>
    <property type="match status" value="1"/>
</dbReference>
<evidence type="ECO:0000256" key="1">
    <source>
        <dbReference type="ARBA" id="ARBA00004651"/>
    </source>
</evidence>
<feature type="non-terminal residue" evidence="7">
    <location>
        <position position="1"/>
    </location>
</feature>
<organism evidence="7 8">
    <name type="scientific">Blastococcus carthaginiensis</name>
    <dbReference type="NCBI Taxonomy" id="3050034"/>
    <lineage>
        <taxon>Bacteria</taxon>
        <taxon>Bacillati</taxon>
        <taxon>Actinomycetota</taxon>
        <taxon>Actinomycetes</taxon>
        <taxon>Geodermatophilales</taxon>
        <taxon>Geodermatophilaceae</taxon>
        <taxon>Blastococcus</taxon>
    </lineage>
</organism>
<dbReference type="PANTHER" id="PTHR43129:SF1">
    <property type="entry name" value="FOSMIDOMYCIN RESISTANCE PROTEIN"/>
    <property type="match status" value="1"/>
</dbReference>
<evidence type="ECO:0000256" key="5">
    <source>
        <dbReference type="SAM" id="Phobius"/>
    </source>
</evidence>
<accession>A0ABT9IJV3</accession>
<evidence type="ECO:0000256" key="2">
    <source>
        <dbReference type="ARBA" id="ARBA00022692"/>
    </source>
</evidence>
<keyword evidence="3 5" id="KW-1133">Transmembrane helix</keyword>
<dbReference type="RefSeq" id="WP_406568246.1">
    <property type="nucleotide sequence ID" value="NZ_JASNFN010000045.1"/>
</dbReference>
<keyword evidence="8" id="KW-1185">Reference proteome</keyword>
<dbReference type="InterPro" id="IPR011701">
    <property type="entry name" value="MFS"/>
</dbReference>
<name>A0ABT9IJV3_9ACTN</name>
<feature type="domain" description="Major facilitator superfamily (MFS) profile" evidence="6">
    <location>
        <begin position="22"/>
        <end position="198"/>
    </location>
</feature>
<evidence type="ECO:0000256" key="4">
    <source>
        <dbReference type="ARBA" id="ARBA00023136"/>
    </source>
</evidence>
<keyword evidence="4 5" id="KW-0472">Membrane</keyword>
<proteinExistence type="predicted"/>